<comment type="caution">
    <text evidence="2">The sequence shown here is derived from an EMBL/GenBank/DDBJ whole genome shotgun (WGS) entry which is preliminary data.</text>
</comment>
<dbReference type="AlphaFoldDB" id="A0A431UMI2"/>
<evidence type="ECO:0000313" key="3">
    <source>
        <dbReference type="Proteomes" id="UP000276349"/>
    </source>
</evidence>
<gene>
    <name evidence="2" type="ORF">EKG35_14030</name>
</gene>
<evidence type="ECO:0000313" key="2">
    <source>
        <dbReference type="EMBL" id="RTQ91074.1"/>
    </source>
</evidence>
<keyword evidence="1" id="KW-1133">Transmembrane helix</keyword>
<dbReference type="Gene3D" id="1.10.1900.10">
    <property type="entry name" value="c-terminal domain of poly(a) binding protein"/>
    <property type="match status" value="1"/>
</dbReference>
<accession>A0A431UMI2</accession>
<dbReference type="Proteomes" id="UP000276349">
    <property type="component" value="Unassembled WGS sequence"/>
</dbReference>
<dbReference type="Pfam" id="PF06570">
    <property type="entry name" value="DUF1129"/>
    <property type="match status" value="1"/>
</dbReference>
<dbReference type="EMBL" id="RXNR01000043">
    <property type="protein sequence ID" value="RTQ91074.1"/>
    <property type="molecule type" value="Genomic_DNA"/>
</dbReference>
<feature type="transmembrane region" description="Helical" evidence="1">
    <location>
        <begin position="200"/>
        <end position="216"/>
    </location>
</feature>
<name>A0A431UMI2_9BACI</name>
<feature type="transmembrane region" description="Helical" evidence="1">
    <location>
        <begin position="96"/>
        <end position="115"/>
    </location>
</feature>
<feature type="transmembrane region" description="Helical" evidence="1">
    <location>
        <begin position="164"/>
        <end position="188"/>
    </location>
</feature>
<keyword evidence="3" id="KW-1185">Reference proteome</keyword>
<dbReference type="PANTHER" id="PTHR41307:SF1">
    <property type="entry name" value="MEMBRANE PROTEIN"/>
    <property type="match status" value="1"/>
</dbReference>
<dbReference type="OrthoDB" id="1655249at2"/>
<reference evidence="2 3" key="1">
    <citation type="submission" date="2018-12" db="EMBL/GenBank/DDBJ databases">
        <authorList>
            <person name="Yu L."/>
        </authorList>
    </citation>
    <scope>NUCLEOTIDE SEQUENCE [LARGE SCALE GENOMIC DNA]</scope>
    <source>
        <strain evidence="2 3">S5H2222</strain>
    </source>
</reference>
<dbReference type="SUPFAM" id="SSF158560">
    <property type="entry name" value="BH3980-like"/>
    <property type="match status" value="1"/>
</dbReference>
<dbReference type="PANTHER" id="PTHR41307">
    <property type="entry name" value="MEMBRANE PROTEIN-RELATED"/>
    <property type="match status" value="1"/>
</dbReference>
<keyword evidence="1" id="KW-0472">Membrane</keyword>
<evidence type="ECO:0000256" key="1">
    <source>
        <dbReference type="SAM" id="Phobius"/>
    </source>
</evidence>
<proteinExistence type="predicted"/>
<sequence>MTLTVKELIKQNNEKRKLLLPENENYYENLLVYIRSNLFRKERATEEILLEMLDHLLEAQKEGKTAEQVFGKSPQQLAEEIIESLPKESMKEVLEFAFENVLTLFGWFLVAWGFLPLISKEEQTIHIGTAAITALCVAGSLFLIVYFVFVMLKKNAFNRAKNKGSVLWSLGILIGSIWAIVLFINISLEPFGPIVQINEYTGFGLGCFFLLAAYILKKSREAK</sequence>
<feature type="transmembrane region" description="Helical" evidence="1">
    <location>
        <begin position="127"/>
        <end position="152"/>
    </location>
</feature>
<keyword evidence="1" id="KW-0812">Transmembrane</keyword>
<organism evidence="2 3">
    <name type="scientific">Lysinibacillus telephonicus</name>
    <dbReference type="NCBI Taxonomy" id="1714840"/>
    <lineage>
        <taxon>Bacteria</taxon>
        <taxon>Bacillati</taxon>
        <taxon>Bacillota</taxon>
        <taxon>Bacilli</taxon>
        <taxon>Bacillales</taxon>
        <taxon>Bacillaceae</taxon>
        <taxon>Lysinibacillus</taxon>
    </lineage>
</organism>
<dbReference type="InterPro" id="IPR009214">
    <property type="entry name" value="DUF1129"/>
</dbReference>
<dbReference type="RefSeq" id="WP_126295188.1">
    <property type="nucleotide sequence ID" value="NZ_CP155468.1"/>
</dbReference>
<protein>
    <submittedName>
        <fullName evidence="2">DUF1129 family protein</fullName>
    </submittedName>
</protein>